<comment type="caution">
    <text evidence="2">The sequence shown here is derived from an EMBL/GenBank/DDBJ whole genome shotgun (WGS) entry which is preliminary data.</text>
</comment>
<protein>
    <submittedName>
        <fullName evidence="2">Amidohydrolase</fullName>
    </submittedName>
</protein>
<dbReference type="GO" id="GO:0016787">
    <property type="term" value="F:hydrolase activity"/>
    <property type="evidence" value="ECO:0007669"/>
    <property type="project" value="InterPro"/>
</dbReference>
<evidence type="ECO:0000313" key="3">
    <source>
        <dbReference type="Proteomes" id="UP000619293"/>
    </source>
</evidence>
<dbReference type="Gene3D" id="3.20.20.140">
    <property type="entry name" value="Metal-dependent hydrolases"/>
    <property type="match status" value="1"/>
</dbReference>
<evidence type="ECO:0000259" key="1">
    <source>
        <dbReference type="Pfam" id="PF04909"/>
    </source>
</evidence>
<reference evidence="2 3" key="1">
    <citation type="submission" date="2021-01" db="EMBL/GenBank/DDBJ databases">
        <title>Whole genome shotgun sequence of Catellatospora chokoriensis NBRC 107358.</title>
        <authorList>
            <person name="Komaki H."/>
            <person name="Tamura T."/>
        </authorList>
    </citation>
    <scope>NUCLEOTIDE SEQUENCE [LARGE SCALE GENOMIC DNA]</scope>
    <source>
        <strain evidence="2 3">NBRC 107358</strain>
    </source>
</reference>
<dbReference type="RefSeq" id="WP_191841076.1">
    <property type="nucleotide sequence ID" value="NZ_BAAALB010000004.1"/>
</dbReference>
<dbReference type="Pfam" id="PF04909">
    <property type="entry name" value="Amidohydro_2"/>
    <property type="match status" value="1"/>
</dbReference>
<dbReference type="AlphaFoldDB" id="A0A8J3JTH2"/>
<dbReference type="Proteomes" id="UP000619293">
    <property type="component" value="Unassembled WGS sequence"/>
</dbReference>
<dbReference type="InterPro" id="IPR006680">
    <property type="entry name" value="Amidohydro-rel"/>
</dbReference>
<sequence>MALLTEDLPLIDGHCHAITTGPLDDAAFELWCTEADEPPPAGTSYLDSRVGLALRRWCAPVLDLPVHAPVEDYLRRRRRLGPDEVAGRLLRAAGLSALLVDTGPVAGGLADRGVLGTLAGAPTHQVVRLELLAEQVAPGTDASGFAAAFAEALDEALPGAVATKSIAAYRHGLDLDPARPGPHEVSAAAARWFRDGGRLTDPVLLRHLLWSAVDAGLPIQLHTGFGDRDAALARADPALLQPFCEATLAFGVPLVLLHCYPYHRQAGWLAQVYPHVHADVGLAVPHLGARATAVLGEFLELAPFSKVIYSSDAYGLPELYLIAAAQLRHSLGLVLAEMVDDGAAAPADARRIAEQVGAGNAARVYRLG</sequence>
<dbReference type="PANTHER" id="PTHR43383:SF2">
    <property type="entry name" value="AMIDOHYDROLASE 2 FAMILY PROTEIN"/>
    <property type="match status" value="1"/>
</dbReference>
<accession>A0A8J3JTH2</accession>
<proteinExistence type="predicted"/>
<dbReference type="InterPro" id="IPR032466">
    <property type="entry name" value="Metal_Hydrolase"/>
</dbReference>
<evidence type="ECO:0000313" key="2">
    <source>
        <dbReference type="EMBL" id="GIF86602.1"/>
    </source>
</evidence>
<gene>
    <name evidence="2" type="ORF">Cch02nite_00460</name>
</gene>
<keyword evidence="3" id="KW-1185">Reference proteome</keyword>
<organism evidence="2 3">
    <name type="scientific">Catellatospora chokoriensis</name>
    <dbReference type="NCBI Taxonomy" id="310353"/>
    <lineage>
        <taxon>Bacteria</taxon>
        <taxon>Bacillati</taxon>
        <taxon>Actinomycetota</taxon>
        <taxon>Actinomycetes</taxon>
        <taxon>Micromonosporales</taxon>
        <taxon>Micromonosporaceae</taxon>
        <taxon>Catellatospora</taxon>
    </lineage>
</organism>
<dbReference type="EMBL" id="BONG01000001">
    <property type="protein sequence ID" value="GIF86602.1"/>
    <property type="molecule type" value="Genomic_DNA"/>
</dbReference>
<dbReference type="PANTHER" id="PTHR43383">
    <property type="entry name" value="NODULIN 6"/>
    <property type="match status" value="1"/>
</dbReference>
<dbReference type="SUPFAM" id="SSF51556">
    <property type="entry name" value="Metallo-dependent hydrolases"/>
    <property type="match status" value="1"/>
</dbReference>
<feature type="domain" description="Amidohydrolase-related" evidence="1">
    <location>
        <begin position="196"/>
        <end position="367"/>
    </location>
</feature>
<name>A0A8J3JTH2_9ACTN</name>